<evidence type="ECO:0000313" key="2">
    <source>
        <dbReference type="EMBL" id="CAG5104818.1"/>
    </source>
</evidence>
<dbReference type="InterPro" id="IPR000922">
    <property type="entry name" value="Lectin_gal-bd_dom"/>
</dbReference>
<dbReference type="Pfam" id="PF02140">
    <property type="entry name" value="SUEL_Lectin"/>
    <property type="match status" value="1"/>
</dbReference>
<evidence type="ECO:0000313" key="3">
    <source>
        <dbReference type="Proteomes" id="UP001158576"/>
    </source>
</evidence>
<accession>A0ABN7SNB8</accession>
<protein>
    <submittedName>
        <fullName evidence="2">Oidioi.mRNA.OKI2018_I69.chr1.g1571.t1.cds</fullName>
    </submittedName>
</protein>
<evidence type="ECO:0000259" key="1">
    <source>
        <dbReference type="PROSITE" id="PS50228"/>
    </source>
</evidence>
<dbReference type="Gene3D" id="2.60.120.740">
    <property type="match status" value="1"/>
</dbReference>
<dbReference type="EMBL" id="OU015566">
    <property type="protein sequence ID" value="CAG5104818.1"/>
    <property type="molecule type" value="Genomic_DNA"/>
</dbReference>
<reference evidence="2 3" key="1">
    <citation type="submission" date="2021-04" db="EMBL/GenBank/DDBJ databases">
        <authorList>
            <person name="Bliznina A."/>
        </authorList>
    </citation>
    <scope>NUCLEOTIDE SEQUENCE [LARGE SCALE GENOMIC DNA]</scope>
</reference>
<dbReference type="Proteomes" id="UP001158576">
    <property type="component" value="Chromosome 1"/>
</dbReference>
<proteinExistence type="predicted"/>
<keyword evidence="3" id="KW-1185">Reference proteome</keyword>
<dbReference type="InterPro" id="IPR043159">
    <property type="entry name" value="Lectin_gal-bd_sf"/>
</dbReference>
<gene>
    <name evidence="2" type="ORF">OKIOD_LOCUS10336</name>
</gene>
<feature type="domain" description="SUEL-type lectin" evidence="1">
    <location>
        <begin position="219"/>
        <end position="303"/>
    </location>
</feature>
<sequence>MKILFPLFTLGSSVFPEINERSNVDNTDFLLSEGSSNWNDDFAAALSEDISTGTDLFFATFFTDDFSRKYLKFGERAKAALNRTMENLHQRDQSCMRAPEIEGIKETGVEIKRWNLPTTNFITSWKSLYYQYGRWIKEQIYPSCPRRAMVLLKRIDRFKLIMIYKYCQETDDSSVQCTNKYPLSPDSSEVAPLKEMPHPRTWVSNIYGRHKDLEFSEDICSDYVQEISCPLQHRISIRSASFGRALGRPCGGGRFCNSSFDLTDKFESCEGEENCSFDIDSHIGNFTDCEGKKPYLTVKFKCL</sequence>
<organism evidence="2 3">
    <name type="scientific">Oikopleura dioica</name>
    <name type="common">Tunicate</name>
    <dbReference type="NCBI Taxonomy" id="34765"/>
    <lineage>
        <taxon>Eukaryota</taxon>
        <taxon>Metazoa</taxon>
        <taxon>Chordata</taxon>
        <taxon>Tunicata</taxon>
        <taxon>Appendicularia</taxon>
        <taxon>Copelata</taxon>
        <taxon>Oikopleuridae</taxon>
        <taxon>Oikopleura</taxon>
    </lineage>
</organism>
<dbReference type="PROSITE" id="PS50228">
    <property type="entry name" value="SUEL_LECTIN"/>
    <property type="match status" value="1"/>
</dbReference>
<name>A0ABN7SNB8_OIKDI</name>
<dbReference type="CDD" id="cd22823">
    <property type="entry name" value="Gal_Rha_Lectin"/>
    <property type="match status" value="1"/>
</dbReference>